<dbReference type="UniPathway" id="UPA00060"/>
<dbReference type="GO" id="GO:0050660">
    <property type="term" value="F:flavin adenine dinucleotide binding"/>
    <property type="evidence" value="ECO:0007669"/>
    <property type="project" value="InterPro"/>
</dbReference>
<dbReference type="EMBL" id="QGTJ01000012">
    <property type="protein sequence ID" value="PWV59087.1"/>
    <property type="molecule type" value="Genomic_DNA"/>
</dbReference>
<comment type="caution">
    <text evidence="5">The sequence shown here is derived from an EMBL/GenBank/DDBJ whole genome shotgun (WGS) entry which is preliminary data.</text>
</comment>
<dbReference type="GO" id="GO:0016491">
    <property type="term" value="F:oxidoreductase activity"/>
    <property type="evidence" value="ECO:0007669"/>
    <property type="project" value="UniProtKB-KW"/>
</dbReference>
<evidence type="ECO:0000256" key="1">
    <source>
        <dbReference type="ARBA" id="ARBA00004948"/>
    </source>
</evidence>
<dbReference type="InterPro" id="IPR036188">
    <property type="entry name" value="FAD/NAD-bd_sf"/>
</dbReference>
<sequence>MSCNTETHHADCIIVGGGASGLLAARELALAGLKVTLLERGETGREASWAGGGIVSPLYPWRAETAVTRLALWSQEHYDALADELITSTGVDPEYTPGGMLYLDSDETATALAWGEHWQRKVAALAPAQAHEIAPCLAPPATAALWLPYVHQVRNPRLARALRASAEHLGVELHEHCEVHGLIVREGRAGGVRTAQGRFEAPRVIIAGGAWSGELLRGLPWAPAIAPVRGQMILFRSEPGRLPCVVMRGPHYLIPRRDGRIVCGSTLEFTGFDKSTTAAARDELYAAALELMPQLAECPLEAHWAGLRPGAPSGIPYIGEHPAIGGLFINAGHYRNGLTIGPASARLLADLLLGREPILDPQPYAFRAERL</sequence>
<dbReference type="Proteomes" id="UP000246569">
    <property type="component" value="Unassembled WGS sequence"/>
</dbReference>
<proteinExistence type="predicted"/>
<dbReference type="GO" id="GO:0009228">
    <property type="term" value="P:thiamine biosynthetic process"/>
    <property type="evidence" value="ECO:0007669"/>
    <property type="project" value="UniProtKB-KW"/>
</dbReference>
<feature type="domain" description="FAD dependent oxidoreductase" evidence="4">
    <location>
        <begin position="11"/>
        <end position="351"/>
    </location>
</feature>
<dbReference type="PANTHER" id="PTHR13847">
    <property type="entry name" value="SARCOSINE DEHYDROGENASE-RELATED"/>
    <property type="match status" value="1"/>
</dbReference>
<comment type="pathway">
    <text evidence="1">Cofactor biosynthesis; thiamine diphosphate biosynthesis.</text>
</comment>
<keyword evidence="2" id="KW-0784">Thiamine biosynthesis</keyword>
<evidence type="ECO:0000256" key="3">
    <source>
        <dbReference type="ARBA" id="ARBA00023002"/>
    </source>
</evidence>
<keyword evidence="6" id="KW-1185">Reference proteome</keyword>
<dbReference type="GO" id="GO:0009229">
    <property type="term" value="P:thiamine diphosphate biosynthetic process"/>
    <property type="evidence" value="ECO:0007669"/>
    <property type="project" value="UniProtKB-UniPathway"/>
</dbReference>
<dbReference type="PANTHER" id="PTHR13847:SF289">
    <property type="entry name" value="GLYCINE OXIDASE"/>
    <property type="match status" value="1"/>
</dbReference>
<organism evidence="5 6">
    <name type="scientific">Plasticicumulans acidivorans</name>
    <dbReference type="NCBI Taxonomy" id="886464"/>
    <lineage>
        <taxon>Bacteria</taxon>
        <taxon>Pseudomonadati</taxon>
        <taxon>Pseudomonadota</taxon>
        <taxon>Gammaproteobacteria</taxon>
        <taxon>Candidatus Competibacteraceae</taxon>
        <taxon>Plasticicumulans</taxon>
    </lineage>
</organism>
<dbReference type="Gene3D" id="3.30.9.10">
    <property type="entry name" value="D-Amino Acid Oxidase, subunit A, domain 2"/>
    <property type="match status" value="1"/>
</dbReference>
<dbReference type="InterPro" id="IPR006076">
    <property type="entry name" value="FAD-dep_OxRdtase"/>
</dbReference>
<name>A0A317MR58_9GAMM</name>
<dbReference type="SUPFAM" id="SSF51905">
    <property type="entry name" value="FAD/NAD(P)-binding domain"/>
    <property type="match status" value="1"/>
</dbReference>
<keyword evidence="3" id="KW-0560">Oxidoreductase</keyword>
<protein>
    <submittedName>
        <fullName evidence="5">Glycine oxidase</fullName>
    </submittedName>
</protein>
<dbReference type="GO" id="GO:0005737">
    <property type="term" value="C:cytoplasm"/>
    <property type="evidence" value="ECO:0007669"/>
    <property type="project" value="TreeGrafter"/>
</dbReference>
<dbReference type="AlphaFoldDB" id="A0A317MR58"/>
<accession>A0A317MR58</accession>
<dbReference type="SUPFAM" id="SSF54373">
    <property type="entry name" value="FAD-linked reductases, C-terminal domain"/>
    <property type="match status" value="1"/>
</dbReference>
<dbReference type="Gene3D" id="3.50.50.60">
    <property type="entry name" value="FAD/NAD(P)-binding domain"/>
    <property type="match status" value="1"/>
</dbReference>
<evidence type="ECO:0000259" key="4">
    <source>
        <dbReference type="Pfam" id="PF01266"/>
    </source>
</evidence>
<reference evidence="5 6" key="1">
    <citation type="submission" date="2018-05" db="EMBL/GenBank/DDBJ databases">
        <title>Genomic Encyclopedia of Type Strains, Phase IV (KMG-IV): sequencing the most valuable type-strain genomes for metagenomic binning, comparative biology and taxonomic classification.</title>
        <authorList>
            <person name="Goeker M."/>
        </authorList>
    </citation>
    <scope>NUCLEOTIDE SEQUENCE [LARGE SCALE GENOMIC DNA]</scope>
    <source>
        <strain evidence="5 6">DSM 23606</strain>
    </source>
</reference>
<dbReference type="RefSeq" id="WP_110019907.1">
    <property type="nucleotide sequence ID" value="NZ_QGTJ01000012.1"/>
</dbReference>
<dbReference type="InterPro" id="IPR012727">
    <property type="entry name" value="Gly_oxidase_ThiO"/>
</dbReference>
<dbReference type="Pfam" id="PF01266">
    <property type="entry name" value="DAO"/>
    <property type="match status" value="1"/>
</dbReference>
<evidence type="ECO:0000313" key="5">
    <source>
        <dbReference type="EMBL" id="PWV59087.1"/>
    </source>
</evidence>
<dbReference type="NCBIfam" id="TIGR02352">
    <property type="entry name" value="thiamin_ThiO"/>
    <property type="match status" value="1"/>
</dbReference>
<evidence type="ECO:0000313" key="6">
    <source>
        <dbReference type="Proteomes" id="UP000246569"/>
    </source>
</evidence>
<gene>
    <name evidence="5" type="ORF">C7443_11285</name>
</gene>
<evidence type="ECO:0000256" key="2">
    <source>
        <dbReference type="ARBA" id="ARBA00022977"/>
    </source>
</evidence>
<dbReference type="OrthoDB" id="9805337at2"/>